<evidence type="ECO:0000313" key="2">
    <source>
        <dbReference type="Proteomes" id="UP000663868"/>
    </source>
</evidence>
<reference evidence="1" key="1">
    <citation type="submission" date="2021-02" db="EMBL/GenBank/DDBJ databases">
        <authorList>
            <person name="Nowell W R."/>
        </authorList>
    </citation>
    <scope>NUCLEOTIDE SEQUENCE</scope>
</reference>
<protein>
    <submittedName>
        <fullName evidence="1">Uncharacterized protein</fullName>
    </submittedName>
</protein>
<evidence type="ECO:0000313" key="1">
    <source>
        <dbReference type="EMBL" id="CAF4453009.1"/>
    </source>
</evidence>
<feature type="non-terminal residue" evidence="1">
    <location>
        <position position="55"/>
    </location>
</feature>
<comment type="caution">
    <text evidence="1">The sequence shown here is derived from an EMBL/GenBank/DDBJ whole genome shotgun (WGS) entry which is preliminary data.</text>
</comment>
<gene>
    <name evidence="1" type="ORF">KXQ929_LOCUS54066</name>
</gene>
<proteinExistence type="predicted"/>
<dbReference type="Proteomes" id="UP000663868">
    <property type="component" value="Unassembled WGS sequence"/>
</dbReference>
<organism evidence="1 2">
    <name type="scientific">Adineta steineri</name>
    <dbReference type="NCBI Taxonomy" id="433720"/>
    <lineage>
        <taxon>Eukaryota</taxon>
        <taxon>Metazoa</taxon>
        <taxon>Spiralia</taxon>
        <taxon>Gnathifera</taxon>
        <taxon>Rotifera</taxon>
        <taxon>Eurotatoria</taxon>
        <taxon>Bdelloidea</taxon>
        <taxon>Adinetida</taxon>
        <taxon>Adinetidae</taxon>
        <taxon>Adineta</taxon>
    </lineage>
</organism>
<dbReference type="Gene3D" id="2.160.20.120">
    <property type="match status" value="1"/>
</dbReference>
<dbReference type="EMBL" id="CAJOBB010031742">
    <property type="protein sequence ID" value="CAF4453009.1"/>
    <property type="molecule type" value="Genomic_DNA"/>
</dbReference>
<dbReference type="AlphaFoldDB" id="A0A820SLC1"/>
<sequence>VIVDVSGAGTAHVNGEQAVDVAVTGTGDVHYYGPLRSQRVNRPVLVKYSIHVPQQ</sequence>
<name>A0A820SLC1_9BILA</name>
<accession>A0A820SLC1</accession>